<organism evidence="2 3">
    <name type="scientific">Chryseobacterium pyrolae</name>
    <dbReference type="NCBI Taxonomy" id="2987481"/>
    <lineage>
        <taxon>Bacteria</taxon>
        <taxon>Pseudomonadati</taxon>
        <taxon>Bacteroidota</taxon>
        <taxon>Flavobacteriia</taxon>
        <taxon>Flavobacteriales</taxon>
        <taxon>Weeksellaceae</taxon>
        <taxon>Chryseobacterium group</taxon>
        <taxon>Chryseobacterium</taxon>
    </lineage>
</organism>
<evidence type="ECO:0000313" key="2">
    <source>
        <dbReference type="EMBL" id="MCT2409724.1"/>
    </source>
</evidence>
<keyword evidence="1" id="KW-1133">Transmembrane helix</keyword>
<feature type="transmembrane region" description="Helical" evidence="1">
    <location>
        <begin position="133"/>
        <end position="151"/>
    </location>
</feature>
<feature type="transmembrane region" description="Helical" evidence="1">
    <location>
        <begin position="106"/>
        <end position="127"/>
    </location>
</feature>
<keyword evidence="1" id="KW-0812">Transmembrane</keyword>
<keyword evidence="3" id="KW-1185">Reference proteome</keyword>
<reference evidence="2" key="1">
    <citation type="submission" date="2022-08" db="EMBL/GenBank/DDBJ databases">
        <title>Chryseobacterium antibioticum,isolated from the rhizosphere soil of Pyrola in Tibet.</title>
        <authorList>
            <person name="Kan Y."/>
        </authorList>
    </citation>
    <scope>NUCLEOTIDE SEQUENCE</scope>
    <source>
        <strain evidence="2">Pc2-12</strain>
    </source>
</reference>
<evidence type="ECO:0000313" key="3">
    <source>
        <dbReference type="Proteomes" id="UP001142057"/>
    </source>
</evidence>
<name>A0ABT2IMB9_9FLAO</name>
<gene>
    <name evidence="2" type="ORF">NZD88_19405</name>
</gene>
<protein>
    <submittedName>
        <fullName evidence="2">Uncharacterized protein</fullName>
    </submittedName>
</protein>
<dbReference type="EMBL" id="JANZQH010000012">
    <property type="protein sequence ID" value="MCT2409724.1"/>
    <property type="molecule type" value="Genomic_DNA"/>
</dbReference>
<accession>A0ABT2IMB9</accession>
<dbReference type="RefSeq" id="WP_259831295.1">
    <property type="nucleotide sequence ID" value="NZ_JANZQH010000012.1"/>
</dbReference>
<keyword evidence="1" id="KW-0472">Membrane</keyword>
<comment type="caution">
    <text evidence="2">The sequence shown here is derived from an EMBL/GenBank/DDBJ whole genome shotgun (WGS) entry which is preliminary data.</text>
</comment>
<dbReference type="Proteomes" id="UP001142057">
    <property type="component" value="Unassembled WGS sequence"/>
</dbReference>
<proteinExistence type="predicted"/>
<sequence>MSSFYKSIGLYDRFNFDIEMDQSEFIESLKKITYKTNTTFISLVPDNGIPTRFEYRGEVNEDYFLIKRRCRFFDSNIVVPVIRGTFSQQDGKKQIKIELFPSKIHIISLTFIFLFFLIIILNINSVLKENEELIFSSLIPLIIIISHYFTLKTSIKRGKYDFERELNFLIKKKKSV</sequence>
<evidence type="ECO:0000256" key="1">
    <source>
        <dbReference type="SAM" id="Phobius"/>
    </source>
</evidence>